<gene>
    <name evidence="1" type="ORF">GF339_13240</name>
</gene>
<organism evidence="1 2">
    <name type="scientific">candidate division KSB3 bacterium</name>
    <dbReference type="NCBI Taxonomy" id="2044937"/>
    <lineage>
        <taxon>Bacteria</taxon>
        <taxon>candidate division KSB3</taxon>
    </lineage>
</organism>
<evidence type="ECO:0000313" key="1">
    <source>
        <dbReference type="EMBL" id="MBD3325549.1"/>
    </source>
</evidence>
<sequence>MNGVSVKEQMTKIIQAQPDDSSYDEILKELIFALMIERGLEDSFAGRTISHQEMQRRMHAWQK</sequence>
<accession>A0A9D5JWQ7</accession>
<dbReference type="Proteomes" id="UP000649604">
    <property type="component" value="Unassembled WGS sequence"/>
</dbReference>
<dbReference type="EMBL" id="WJJP01000429">
    <property type="protein sequence ID" value="MBD3325549.1"/>
    <property type="molecule type" value="Genomic_DNA"/>
</dbReference>
<proteinExistence type="predicted"/>
<protein>
    <submittedName>
        <fullName evidence="1">Uncharacterized protein</fullName>
    </submittedName>
</protein>
<evidence type="ECO:0000313" key="2">
    <source>
        <dbReference type="Proteomes" id="UP000649604"/>
    </source>
</evidence>
<dbReference type="AlphaFoldDB" id="A0A9D5JWQ7"/>
<reference evidence="1" key="1">
    <citation type="submission" date="2019-11" db="EMBL/GenBank/DDBJ databases">
        <title>Microbial mats filling the niche in hypersaline microbial mats.</title>
        <authorList>
            <person name="Wong H.L."/>
            <person name="Macleod F.I."/>
            <person name="White R.A. III"/>
            <person name="Burns B.P."/>
        </authorList>
    </citation>
    <scope>NUCLEOTIDE SEQUENCE</scope>
    <source>
        <strain evidence="1">Rbin_158</strain>
    </source>
</reference>
<name>A0A9D5JWQ7_9BACT</name>
<comment type="caution">
    <text evidence="1">The sequence shown here is derived from an EMBL/GenBank/DDBJ whole genome shotgun (WGS) entry which is preliminary data.</text>
</comment>